<organism evidence="2 3">
    <name type="scientific">Coemansia pectinata</name>
    <dbReference type="NCBI Taxonomy" id="1052879"/>
    <lineage>
        <taxon>Eukaryota</taxon>
        <taxon>Fungi</taxon>
        <taxon>Fungi incertae sedis</taxon>
        <taxon>Zoopagomycota</taxon>
        <taxon>Kickxellomycotina</taxon>
        <taxon>Kickxellomycetes</taxon>
        <taxon>Kickxellales</taxon>
        <taxon>Kickxellaceae</taxon>
        <taxon>Coemansia</taxon>
    </lineage>
</organism>
<evidence type="ECO:0000256" key="1">
    <source>
        <dbReference type="SAM" id="SignalP"/>
    </source>
</evidence>
<dbReference type="EMBL" id="JANBUH010000413">
    <property type="protein sequence ID" value="KAJ2751349.1"/>
    <property type="molecule type" value="Genomic_DNA"/>
</dbReference>
<feature type="chain" id="PRO_5040873348" evidence="1">
    <location>
        <begin position="18"/>
        <end position="132"/>
    </location>
</feature>
<evidence type="ECO:0000313" key="2">
    <source>
        <dbReference type="EMBL" id="KAJ2751349.1"/>
    </source>
</evidence>
<gene>
    <name evidence="2" type="ORF">GGI19_004537</name>
</gene>
<dbReference type="OrthoDB" id="5549101at2759"/>
<comment type="caution">
    <text evidence="2">The sequence shown here is derived from an EMBL/GenBank/DDBJ whole genome shotgun (WGS) entry which is preliminary data.</text>
</comment>
<dbReference type="Proteomes" id="UP001140011">
    <property type="component" value="Unassembled WGS sequence"/>
</dbReference>
<feature type="signal peptide" evidence="1">
    <location>
        <begin position="1"/>
        <end position="17"/>
    </location>
</feature>
<sequence length="132" mass="14192">MYIYYALLFFTASVVTAVVSSDTQYDLLYSLYTMRQLQGSDVKALWSSDAANASAQALAMIINAVHFEQSALPVVIDVGSSQALVSFGSDITSALQLWSSDSASTKAIIQPKYTTTGLGNSGQYWVLVLSTN</sequence>
<evidence type="ECO:0000313" key="3">
    <source>
        <dbReference type="Proteomes" id="UP001140011"/>
    </source>
</evidence>
<accession>A0A9W8GXL3</accession>
<protein>
    <submittedName>
        <fullName evidence="2">Uncharacterized protein</fullName>
    </submittedName>
</protein>
<proteinExistence type="predicted"/>
<keyword evidence="3" id="KW-1185">Reference proteome</keyword>
<reference evidence="2" key="1">
    <citation type="submission" date="2022-07" db="EMBL/GenBank/DDBJ databases">
        <title>Phylogenomic reconstructions and comparative analyses of Kickxellomycotina fungi.</title>
        <authorList>
            <person name="Reynolds N.K."/>
            <person name="Stajich J.E."/>
            <person name="Barry K."/>
            <person name="Grigoriev I.V."/>
            <person name="Crous P."/>
            <person name="Smith M.E."/>
        </authorList>
    </citation>
    <scope>NUCLEOTIDE SEQUENCE</scope>
    <source>
        <strain evidence="2">BCRC 34297</strain>
    </source>
</reference>
<keyword evidence="1" id="KW-0732">Signal</keyword>
<dbReference type="AlphaFoldDB" id="A0A9W8GXL3"/>
<name>A0A9W8GXL3_9FUNG</name>